<evidence type="ECO:0000256" key="2">
    <source>
        <dbReference type="SAM" id="Phobius"/>
    </source>
</evidence>
<feature type="region of interest" description="Disordered" evidence="1">
    <location>
        <begin position="81"/>
        <end position="104"/>
    </location>
</feature>
<dbReference type="EMBL" id="LODT01000046">
    <property type="protein sequence ID" value="KYQ88969.1"/>
    <property type="molecule type" value="Genomic_DNA"/>
</dbReference>
<dbReference type="AlphaFoldDB" id="A0A151Z4S1"/>
<dbReference type="FunCoup" id="A0A151Z4S1">
    <property type="interactions" value="425"/>
</dbReference>
<name>A0A151Z4S1_TIELA</name>
<evidence type="ECO:0000313" key="3">
    <source>
        <dbReference type="EMBL" id="KYQ88969.1"/>
    </source>
</evidence>
<sequence length="104" mass="11489">MAKTTKPISKGKKKSSTVTPRVSIFNSLPIAKFKSIFHTSSNIFAFTMNKVLGAAWISVTFLALAFIPIVKSIDLERMNISETERREEETSTASPSKAFPEGLH</sequence>
<evidence type="ECO:0000313" key="4">
    <source>
        <dbReference type="Proteomes" id="UP000076078"/>
    </source>
</evidence>
<evidence type="ECO:0000256" key="1">
    <source>
        <dbReference type="SAM" id="MobiDB-lite"/>
    </source>
</evidence>
<protein>
    <submittedName>
        <fullName evidence="3">Uncharacterized protein</fullName>
    </submittedName>
</protein>
<comment type="caution">
    <text evidence="3">The sequence shown here is derived from an EMBL/GenBank/DDBJ whole genome shotgun (WGS) entry which is preliminary data.</text>
</comment>
<keyword evidence="2" id="KW-0472">Membrane</keyword>
<accession>A0A151Z4S1</accession>
<feature type="transmembrane region" description="Helical" evidence="2">
    <location>
        <begin position="51"/>
        <end position="70"/>
    </location>
</feature>
<keyword evidence="2" id="KW-0812">Transmembrane</keyword>
<dbReference type="InParanoid" id="A0A151Z4S1"/>
<reference evidence="3 4" key="1">
    <citation type="submission" date="2015-12" db="EMBL/GenBank/DDBJ databases">
        <title>Dictyostelia acquired genes for synthesis and detection of signals that induce cell-type specialization by lateral gene transfer from prokaryotes.</title>
        <authorList>
            <person name="Gloeckner G."/>
            <person name="Schaap P."/>
        </authorList>
    </citation>
    <scope>NUCLEOTIDE SEQUENCE [LARGE SCALE GENOMIC DNA]</scope>
    <source>
        <strain evidence="3 4">TK</strain>
    </source>
</reference>
<organism evidence="3 4">
    <name type="scientific">Tieghemostelium lacteum</name>
    <name type="common">Slime mold</name>
    <name type="synonym">Dictyostelium lacteum</name>
    <dbReference type="NCBI Taxonomy" id="361077"/>
    <lineage>
        <taxon>Eukaryota</taxon>
        <taxon>Amoebozoa</taxon>
        <taxon>Evosea</taxon>
        <taxon>Eumycetozoa</taxon>
        <taxon>Dictyostelia</taxon>
        <taxon>Dictyosteliales</taxon>
        <taxon>Raperosteliaceae</taxon>
        <taxon>Tieghemostelium</taxon>
    </lineage>
</organism>
<dbReference type="Proteomes" id="UP000076078">
    <property type="component" value="Unassembled WGS sequence"/>
</dbReference>
<keyword evidence="2" id="KW-1133">Transmembrane helix</keyword>
<gene>
    <name evidence="3" type="ORF">DLAC_10560</name>
</gene>
<keyword evidence="4" id="KW-1185">Reference proteome</keyword>
<proteinExistence type="predicted"/>